<feature type="domain" description="PAS" evidence="4">
    <location>
        <begin position="139"/>
        <end position="204"/>
    </location>
</feature>
<dbReference type="SUPFAM" id="SSF52172">
    <property type="entry name" value="CheY-like"/>
    <property type="match status" value="1"/>
</dbReference>
<dbReference type="InterPro" id="IPR001610">
    <property type="entry name" value="PAC"/>
</dbReference>
<dbReference type="SUPFAM" id="SSF109604">
    <property type="entry name" value="HD-domain/PDEase-like"/>
    <property type="match status" value="1"/>
</dbReference>
<accession>A0A4Q1B5X4</accession>
<dbReference type="PROSITE" id="PS50112">
    <property type="entry name" value="PAS"/>
    <property type="match status" value="2"/>
</dbReference>
<dbReference type="Proteomes" id="UP000289718">
    <property type="component" value="Unassembled WGS sequence"/>
</dbReference>
<evidence type="ECO:0000313" key="7">
    <source>
        <dbReference type="EMBL" id="RXK13949.1"/>
    </source>
</evidence>
<dbReference type="Pfam" id="PF13487">
    <property type="entry name" value="HD_5"/>
    <property type="match status" value="1"/>
</dbReference>
<dbReference type="InterPro" id="IPR013655">
    <property type="entry name" value="PAS_fold_3"/>
</dbReference>
<evidence type="ECO:0000259" key="3">
    <source>
        <dbReference type="PROSITE" id="PS50110"/>
    </source>
</evidence>
<dbReference type="NCBIfam" id="TIGR00229">
    <property type="entry name" value="sensory_box"/>
    <property type="match status" value="2"/>
</dbReference>
<dbReference type="InterPro" id="IPR037522">
    <property type="entry name" value="HD_GYP_dom"/>
</dbReference>
<dbReference type="SMART" id="SM00086">
    <property type="entry name" value="PAC"/>
    <property type="match status" value="2"/>
</dbReference>
<dbReference type="Gene3D" id="3.40.50.2300">
    <property type="match status" value="1"/>
</dbReference>
<dbReference type="PROSITE" id="PS51832">
    <property type="entry name" value="HD_GYP"/>
    <property type="match status" value="1"/>
</dbReference>
<dbReference type="InterPro" id="IPR011006">
    <property type="entry name" value="CheY-like_superfamily"/>
</dbReference>
<feature type="domain" description="HD-GYP" evidence="6">
    <location>
        <begin position="408"/>
        <end position="605"/>
    </location>
</feature>
<organism evidence="7 8">
    <name type="scientific">Halarcobacter mediterraneus</name>
    <dbReference type="NCBI Taxonomy" id="2023153"/>
    <lineage>
        <taxon>Bacteria</taxon>
        <taxon>Pseudomonadati</taxon>
        <taxon>Campylobacterota</taxon>
        <taxon>Epsilonproteobacteria</taxon>
        <taxon>Campylobacterales</taxon>
        <taxon>Arcobacteraceae</taxon>
        <taxon>Halarcobacter</taxon>
    </lineage>
</organism>
<feature type="domain" description="Response regulatory" evidence="3">
    <location>
        <begin position="17"/>
        <end position="131"/>
    </location>
</feature>
<dbReference type="PANTHER" id="PTHR45228:SF9">
    <property type="entry name" value="3'3'-CGAMP-SPECIFIC PHOSPHODIESTERASE 2"/>
    <property type="match status" value="1"/>
</dbReference>
<evidence type="ECO:0000259" key="4">
    <source>
        <dbReference type="PROSITE" id="PS50112"/>
    </source>
</evidence>
<dbReference type="Gene3D" id="1.10.3210.10">
    <property type="entry name" value="Hypothetical protein af1432"/>
    <property type="match status" value="1"/>
</dbReference>
<dbReference type="GO" id="GO:0009214">
    <property type="term" value="P:cyclic nucleotide catabolic process"/>
    <property type="evidence" value="ECO:0007669"/>
    <property type="project" value="UniProtKB-ARBA"/>
</dbReference>
<dbReference type="Pfam" id="PF00072">
    <property type="entry name" value="Response_reg"/>
    <property type="match status" value="1"/>
</dbReference>
<dbReference type="InterPro" id="IPR003607">
    <property type="entry name" value="HD/PDEase_dom"/>
</dbReference>
<evidence type="ECO:0000259" key="5">
    <source>
        <dbReference type="PROSITE" id="PS50113"/>
    </source>
</evidence>
<dbReference type="AlphaFoldDB" id="A0A4Q1B5X4"/>
<comment type="caution">
    <text evidence="7">The sequence shown here is derived from an EMBL/GenBank/DDBJ whole genome shotgun (WGS) entry which is preliminary data.</text>
</comment>
<dbReference type="SMART" id="SM00448">
    <property type="entry name" value="REC"/>
    <property type="match status" value="1"/>
</dbReference>
<dbReference type="InterPro" id="IPR000014">
    <property type="entry name" value="PAS"/>
</dbReference>
<proteinExistence type="predicted"/>
<evidence type="ECO:0000259" key="6">
    <source>
        <dbReference type="PROSITE" id="PS51832"/>
    </source>
</evidence>
<dbReference type="GO" id="GO:0004112">
    <property type="term" value="F:cyclic-nucleotide phosphodiesterase activity"/>
    <property type="evidence" value="ECO:0007669"/>
    <property type="project" value="UniProtKB-ARBA"/>
</dbReference>
<dbReference type="PROSITE" id="PS50113">
    <property type="entry name" value="PAC"/>
    <property type="match status" value="2"/>
</dbReference>
<reference evidence="7 8" key="1">
    <citation type="submission" date="2017-09" db="EMBL/GenBank/DDBJ databases">
        <title>Genomics of the genus Arcobacter.</title>
        <authorList>
            <person name="Perez-Cataluna A."/>
            <person name="Figueras M.J."/>
            <person name="Salas-Masso N."/>
        </authorList>
    </citation>
    <scope>NUCLEOTIDE SEQUENCE [LARGE SCALE GENOMIC DNA]</scope>
    <source>
        <strain evidence="7 8">F156-34</strain>
    </source>
</reference>
<dbReference type="SUPFAM" id="SSF55785">
    <property type="entry name" value="PYP-like sensor domain (PAS domain)"/>
    <property type="match status" value="2"/>
</dbReference>
<evidence type="ECO:0000313" key="8">
    <source>
        <dbReference type="Proteomes" id="UP000289718"/>
    </source>
</evidence>
<dbReference type="InterPro" id="IPR001789">
    <property type="entry name" value="Sig_transdc_resp-reg_receiver"/>
</dbReference>
<dbReference type="PROSITE" id="PS50110">
    <property type="entry name" value="RESPONSE_REGULATORY"/>
    <property type="match status" value="1"/>
</dbReference>
<feature type="modified residue" description="4-aspartylphosphate" evidence="2">
    <location>
        <position position="66"/>
    </location>
</feature>
<name>A0A4Q1B5X4_9BACT</name>
<evidence type="ECO:0000256" key="2">
    <source>
        <dbReference type="PROSITE-ProRule" id="PRU00169"/>
    </source>
</evidence>
<dbReference type="Pfam" id="PF08447">
    <property type="entry name" value="PAS_3"/>
    <property type="match status" value="1"/>
</dbReference>
<dbReference type="CDD" id="cd00156">
    <property type="entry name" value="REC"/>
    <property type="match status" value="1"/>
</dbReference>
<keyword evidence="8" id="KW-1185">Reference proteome</keyword>
<dbReference type="PANTHER" id="PTHR45228">
    <property type="entry name" value="CYCLIC DI-GMP PHOSPHODIESTERASE TM_0186-RELATED"/>
    <property type="match status" value="1"/>
</dbReference>
<dbReference type="Gene3D" id="3.30.450.20">
    <property type="entry name" value="PAS domain"/>
    <property type="match status" value="2"/>
</dbReference>
<dbReference type="SMART" id="SM00471">
    <property type="entry name" value="HDc"/>
    <property type="match status" value="1"/>
</dbReference>
<sequence length="605" mass="70237">MVCVVDEINKKCLKKITILYVEDDLLIQSQTKEILEKVVKKVFTATNGKEALSLFENNNIDIIITDITMPVMDGIILSKKIREENQEVPIIITSAHNNSDTFIKAIEIGISRFILKPLNIMDLIKIIDEFSENICNKKEKDNISNLLEQYKSIVDVNSIVSKTNKNGFITYVNQPFIDISGYSKEELIGSSHNIIRHPDNSKEIFVKMWDTILTKKEVWQGVLKNLAKNGKSYYVRSTIKPILDVDGNIIEFIAIRQDITPQEKTRKFLQKQNFEKISNLNDALKNQEQYENVINQINIVSRFNLQGKITYVNKRFCKLIEYKKEELIGQTFKMIRHEDTNIEISRQMWKTIKSGKSWSGKLINKSKTGKTFHLDAVISPIFNQNNEIYEFISVCHNITPIIELHKELEDTQREIIYRMGEIGETRSKETGNHVKRVAEYSKLLAKLYGLENSDIEILFMASPMHDIGKVGIPDEVLNKPGKLNEQEWEVMKEHSALGYNILKNSKREILKAAAIISYHHHEKWDGSGYPQRLKEEEIHIFGRITAVADVFDALGSDRCYKQAWELDRILELFKEQRAKHFEPKLVDLFFENLNDFLEIRDKYVD</sequence>
<protein>
    <submittedName>
        <fullName evidence="7">Regulator</fullName>
    </submittedName>
</protein>
<dbReference type="CDD" id="cd00077">
    <property type="entry name" value="HDc"/>
    <property type="match status" value="1"/>
</dbReference>
<dbReference type="FunFam" id="1.10.3210.10:FF:000018">
    <property type="entry name" value="Two-component system response regulator"/>
    <property type="match status" value="1"/>
</dbReference>
<dbReference type="OrthoDB" id="9781223at2"/>
<gene>
    <name evidence="7" type="ORF">CP965_00435</name>
</gene>
<feature type="domain" description="PAS" evidence="4">
    <location>
        <begin position="286"/>
        <end position="355"/>
    </location>
</feature>
<feature type="domain" description="PAC" evidence="5">
    <location>
        <begin position="356"/>
        <end position="410"/>
    </location>
</feature>
<dbReference type="GO" id="GO:0000160">
    <property type="term" value="P:phosphorelay signal transduction system"/>
    <property type="evidence" value="ECO:0007669"/>
    <property type="project" value="InterPro"/>
</dbReference>
<dbReference type="CDD" id="cd00130">
    <property type="entry name" value="PAS"/>
    <property type="match status" value="2"/>
</dbReference>
<dbReference type="SMART" id="SM00091">
    <property type="entry name" value="PAS"/>
    <property type="match status" value="2"/>
</dbReference>
<dbReference type="Pfam" id="PF13426">
    <property type="entry name" value="PAS_9"/>
    <property type="match status" value="1"/>
</dbReference>
<keyword evidence="1" id="KW-0378">Hydrolase</keyword>
<dbReference type="InterPro" id="IPR052020">
    <property type="entry name" value="Cyclic_di-GMP/3'3'-cGAMP_PDE"/>
</dbReference>
<dbReference type="InterPro" id="IPR035965">
    <property type="entry name" value="PAS-like_dom_sf"/>
</dbReference>
<keyword evidence="2" id="KW-0597">Phosphoprotein</keyword>
<dbReference type="EMBL" id="NXIE01000001">
    <property type="protein sequence ID" value="RXK13949.1"/>
    <property type="molecule type" value="Genomic_DNA"/>
</dbReference>
<dbReference type="InterPro" id="IPR000700">
    <property type="entry name" value="PAS-assoc_C"/>
</dbReference>
<evidence type="ECO:0000256" key="1">
    <source>
        <dbReference type="ARBA" id="ARBA00022801"/>
    </source>
</evidence>
<feature type="domain" description="PAC" evidence="5">
    <location>
        <begin position="217"/>
        <end position="271"/>
    </location>
</feature>